<dbReference type="EMBL" id="JBHUHP010000015">
    <property type="protein sequence ID" value="MFD2092893.1"/>
    <property type="molecule type" value="Genomic_DNA"/>
</dbReference>
<dbReference type="RefSeq" id="WP_376877677.1">
    <property type="nucleotide sequence ID" value="NZ_JBHUHP010000015.1"/>
</dbReference>
<name>A0ABW4XEH3_9ACTN</name>
<evidence type="ECO:0000313" key="5">
    <source>
        <dbReference type="Proteomes" id="UP001597402"/>
    </source>
</evidence>
<dbReference type="PANTHER" id="PTHR44858:SF1">
    <property type="entry name" value="UDP-N-ACETYLGLUCOSAMINE--PEPTIDE N-ACETYLGLUCOSAMINYLTRANSFERASE SPINDLY-RELATED"/>
    <property type="match status" value="1"/>
</dbReference>
<dbReference type="SMART" id="SM00028">
    <property type="entry name" value="TPR"/>
    <property type="match status" value="10"/>
</dbReference>
<evidence type="ECO:0000256" key="3">
    <source>
        <dbReference type="PROSITE-ProRule" id="PRU00339"/>
    </source>
</evidence>
<dbReference type="Pfam" id="PF14559">
    <property type="entry name" value="TPR_19"/>
    <property type="match status" value="2"/>
</dbReference>
<keyword evidence="5" id="KW-1185">Reference proteome</keyword>
<gene>
    <name evidence="4" type="ORF">ACFSHS_15055</name>
</gene>
<dbReference type="PROSITE" id="PS50005">
    <property type="entry name" value="TPR"/>
    <property type="match status" value="3"/>
</dbReference>
<evidence type="ECO:0000313" key="4">
    <source>
        <dbReference type="EMBL" id="MFD2092893.1"/>
    </source>
</evidence>
<feature type="repeat" description="TPR" evidence="3">
    <location>
        <begin position="17"/>
        <end position="50"/>
    </location>
</feature>
<organism evidence="4 5">
    <name type="scientific">Blastococcus deserti</name>
    <dbReference type="NCBI Taxonomy" id="2259033"/>
    <lineage>
        <taxon>Bacteria</taxon>
        <taxon>Bacillati</taxon>
        <taxon>Actinomycetota</taxon>
        <taxon>Actinomycetes</taxon>
        <taxon>Geodermatophilales</taxon>
        <taxon>Geodermatophilaceae</taxon>
        <taxon>Blastococcus</taxon>
    </lineage>
</organism>
<dbReference type="Gene3D" id="1.25.40.10">
    <property type="entry name" value="Tetratricopeptide repeat domain"/>
    <property type="match status" value="3"/>
</dbReference>
<feature type="repeat" description="TPR" evidence="3">
    <location>
        <begin position="432"/>
        <end position="465"/>
    </location>
</feature>
<dbReference type="Proteomes" id="UP001597402">
    <property type="component" value="Unassembled WGS sequence"/>
</dbReference>
<keyword evidence="1" id="KW-0677">Repeat</keyword>
<dbReference type="PANTHER" id="PTHR44858">
    <property type="entry name" value="TETRATRICOPEPTIDE REPEAT PROTEIN 6"/>
    <property type="match status" value="1"/>
</dbReference>
<dbReference type="InterPro" id="IPR011990">
    <property type="entry name" value="TPR-like_helical_dom_sf"/>
</dbReference>
<keyword evidence="2 3" id="KW-0802">TPR repeat</keyword>
<feature type="repeat" description="TPR" evidence="3">
    <location>
        <begin position="576"/>
        <end position="609"/>
    </location>
</feature>
<evidence type="ECO:0000256" key="1">
    <source>
        <dbReference type="ARBA" id="ARBA00022737"/>
    </source>
</evidence>
<dbReference type="InterPro" id="IPR050498">
    <property type="entry name" value="Ycf3"/>
</dbReference>
<dbReference type="Pfam" id="PF13432">
    <property type="entry name" value="TPR_16"/>
    <property type="match status" value="4"/>
</dbReference>
<accession>A0ABW4XEH3</accession>
<reference evidence="5" key="1">
    <citation type="journal article" date="2019" name="Int. J. Syst. Evol. Microbiol.">
        <title>The Global Catalogue of Microorganisms (GCM) 10K type strain sequencing project: providing services to taxonomists for standard genome sequencing and annotation.</title>
        <authorList>
            <consortium name="The Broad Institute Genomics Platform"/>
            <consortium name="The Broad Institute Genome Sequencing Center for Infectious Disease"/>
            <person name="Wu L."/>
            <person name="Ma J."/>
        </authorList>
    </citation>
    <scope>NUCLEOTIDE SEQUENCE [LARGE SCALE GENOMIC DNA]</scope>
    <source>
        <strain evidence="5">JCM 3338</strain>
    </source>
</reference>
<dbReference type="InterPro" id="IPR019734">
    <property type="entry name" value="TPR_rpt"/>
</dbReference>
<proteinExistence type="predicted"/>
<sequence length="739" mass="79472">MDLAAACEASGDREAAAEAHVSAGALRAETGSYTMALEHFERAAGLAPAHPLAALGRCQALLATGNVQAALAALERVRRDSPELAGAHAVTALVLADTGHDDEALNTIEQALTRFRDDPWLHDTRIRLLRRIGDPAGALAAVDRALDKVDPTDRVWRGLRAELLLERGEDVETAVQTLRDLAASAPDAIVPAVQLAEALAGHGQPAEALDVVIRALTDRPDEPLLLATEVRLLSRLGRFMEAAAHARAAIERGVPSDHLVLPLGESLLEAGQLQEALQAADVAVRTRSDDGAAHRLRGLARHRTGDEGGAAKDLRTAWDHGVRDQQVREALGASLVALARASGVDRTEAISLLKQALELTPHDASALQLLTDLLRKAGDLPGALEQADRGLATAGDHAGLVASRAMVLDAMGERATAATEFERALALDPDLDWARAELGEMLRTQGRYREAVDHLERAATGDPGNAWILASKAASEYALDLYDEALRSVTEALHHDPDYAWARGVRAAVLADIDELAEARQEVHRALESQPDMEWCWVIAGWLALHEDDALHPASKAAHDAATYFDEALRRGDREPAALAGLGEAFTILGQTEEAQRTFESAVKMIADEQAPDPGDLACRGWCLMRLRRYEDAVDSMLSALSLDTTLFATSFDLAMTLLCAGQREVGMEEFEQAAAKLTLIRHKGRRRGVLREVTRDLEALALQPLRDAPEVATAREILSSLRRGHGRVRSGGLHVSPA</sequence>
<evidence type="ECO:0000256" key="2">
    <source>
        <dbReference type="ARBA" id="ARBA00022803"/>
    </source>
</evidence>
<dbReference type="SUPFAM" id="SSF48452">
    <property type="entry name" value="TPR-like"/>
    <property type="match status" value="3"/>
</dbReference>
<protein>
    <submittedName>
        <fullName evidence="4">Tetratricopeptide repeat protein</fullName>
    </submittedName>
</protein>
<comment type="caution">
    <text evidence="4">The sequence shown here is derived from an EMBL/GenBank/DDBJ whole genome shotgun (WGS) entry which is preliminary data.</text>
</comment>